<evidence type="ECO:0000256" key="1">
    <source>
        <dbReference type="ARBA" id="ARBA00007789"/>
    </source>
</evidence>
<sequence length="344" mass="36787">MSLVLNVLDQSPVFAGQSPVVAVQNTVRLACEAEKLGYRRFWVSEHHGSRAFGSASPEILIARIASATSRIRVGAGGILLRHYQPLKVAEQFNLLEAMFPGRIDLGLGSTTGAPPRVALALRASRSSPPFEARIDELIGYLGPGAPDAFRAVPVVPAAPLPWVLGTSPASALLAAKRGLPFAVGQFLAPRNLDETIDTYHHAFEPSKWLERPRVNLALFVICADSEERALTLGSPAEAWLVQSSLRKMNVPFPTTSEALATANAAPGAHDGYDETELREIAARRSAVMAGTGRDIAKELRRRVAGGRVHEVTLVTIAEHFEDRLRSYQLVAEACGLAAPGGGAP</sequence>
<protein>
    <submittedName>
        <fullName evidence="3">LLM class flavin-dependent oxidoreductase</fullName>
    </submittedName>
</protein>
<dbReference type="Gene3D" id="3.20.20.30">
    <property type="entry name" value="Luciferase-like domain"/>
    <property type="match status" value="1"/>
</dbReference>
<dbReference type="InterPro" id="IPR050766">
    <property type="entry name" value="Bact_Lucif_Oxidored"/>
</dbReference>
<dbReference type="InterPro" id="IPR019949">
    <property type="entry name" value="CmoO-like"/>
</dbReference>
<dbReference type="PANTHER" id="PTHR30137:SF20">
    <property type="entry name" value="N-ACETYL-S-ALKYLCYSTEINE MONOOXYGENASE"/>
    <property type="match status" value="1"/>
</dbReference>
<evidence type="ECO:0000313" key="4">
    <source>
        <dbReference type="Proteomes" id="UP001370348"/>
    </source>
</evidence>
<keyword evidence="4" id="KW-1185">Reference proteome</keyword>
<accession>A0ABZ2LYV6</accession>
<dbReference type="SUPFAM" id="SSF51679">
    <property type="entry name" value="Bacterial luciferase-like"/>
    <property type="match status" value="1"/>
</dbReference>
<dbReference type="RefSeq" id="WP_394824579.1">
    <property type="nucleotide sequence ID" value="NZ_CP089984.1"/>
</dbReference>
<proteinExistence type="predicted"/>
<dbReference type="PANTHER" id="PTHR30137">
    <property type="entry name" value="LUCIFERASE-LIKE MONOOXYGENASE"/>
    <property type="match status" value="1"/>
</dbReference>
<name>A0ABZ2LYV6_9BACT</name>
<dbReference type="Pfam" id="PF00296">
    <property type="entry name" value="Bac_luciferase"/>
    <property type="match status" value="1"/>
</dbReference>
<evidence type="ECO:0000259" key="2">
    <source>
        <dbReference type="Pfam" id="PF00296"/>
    </source>
</evidence>
<gene>
    <name evidence="3" type="ORF">LZC94_44945</name>
</gene>
<feature type="domain" description="Luciferase-like" evidence="2">
    <location>
        <begin position="19"/>
        <end position="306"/>
    </location>
</feature>
<evidence type="ECO:0000313" key="3">
    <source>
        <dbReference type="EMBL" id="WXB14956.1"/>
    </source>
</evidence>
<dbReference type="Proteomes" id="UP001370348">
    <property type="component" value="Chromosome"/>
</dbReference>
<organism evidence="3 4">
    <name type="scientific">Pendulispora albinea</name>
    <dbReference type="NCBI Taxonomy" id="2741071"/>
    <lineage>
        <taxon>Bacteria</taxon>
        <taxon>Pseudomonadati</taxon>
        <taxon>Myxococcota</taxon>
        <taxon>Myxococcia</taxon>
        <taxon>Myxococcales</taxon>
        <taxon>Sorangiineae</taxon>
        <taxon>Pendulisporaceae</taxon>
        <taxon>Pendulispora</taxon>
    </lineage>
</organism>
<comment type="similarity">
    <text evidence="1">To bacterial alkanal monooxygenase alpha and beta chains.</text>
</comment>
<dbReference type="EMBL" id="CP089984">
    <property type="protein sequence ID" value="WXB14956.1"/>
    <property type="molecule type" value="Genomic_DNA"/>
</dbReference>
<dbReference type="NCBIfam" id="TIGR03558">
    <property type="entry name" value="oxido_grp_1"/>
    <property type="match status" value="1"/>
</dbReference>
<dbReference type="InterPro" id="IPR036661">
    <property type="entry name" value="Luciferase-like_sf"/>
</dbReference>
<dbReference type="InterPro" id="IPR011251">
    <property type="entry name" value="Luciferase-like_dom"/>
</dbReference>
<reference evidence="3 4" key="1">
    <citation type="submission" date="2021-12" db="EMBL/GenBank/DDBJ databases">
        <title>Discovery of the Pendulisporaceae a myxobacterial family with distinct sporulation behavior and unique specialized metabolism.</title>
        <authorList>
            <person name="Garcia R."/>
            <person name="Popoff A."/>
            <person name="Bader C.D."/>
            <person name="Loehr J."/>
            <person name="Walesch S."/>
            <person name="Walt C."/>
            <person name="Boldt J."/>
            <person name="Bunk B."/>
            <person name="Haeckl F.J.F.P.J."/>
            <person name="Gunesch A.P."/>
            <person name="Birkelbach J."/>
            <person name="Nuebel U."/>
            <person name="Pietschmann T."/>
            <person name="Bach T."/>
            <person name="Mueller R."/>
        </authorList>
    </citation>
    <scope>NUCLEOTIDE SEQUENCE [LARGE SCALE GENOMIC DNA]</scope>
    <source>
        <strain evidence="3 4">MSr11954</strain>
    </source>
</reference>